<keyword evidence="3" id="KW-1185">Reference proteome</keyword>
<proteinExistence type="predicted"/>
<dbReference type="Proteomes" id="UP000269412">
    <property type="component" value="Unassembled WGS sequence"/>
</dbReference>
<organism evidence="2 3">
    <name type="scientific">Maribacter vaceletii</name>
    <dbReference type="NCBI Taxonomy" id="1206816"/>
    <lineage>
        <taxon>Bacteria</taxon>
        <taxon>Pseudomonadati</taxon>
        <taxon>Bacteroidota</taxon>
        <taxon>Flavobacteriia</taxon>
        <taxon>Flavobacteriales</taxon>
        <taxon>Flavobacteriaceae</taxon>
        <taxon>Maribacter</taxon>
    </lineage>
</organism>
<accession>A0A495E7S6</accession>
<dbReference type="Pfam" id="PF12867">
    <property type="entry name" value="DinB_2"/>
    <property type="match status" value="1"/>
</dbReference>
<dbReference type="Gene3D" id="1.20.120.450">
    <property type="entry name" value="dinb family like domain"/>
    <property type="match status" value="1"/>
</dbReference>
<dbReference type="OrthoDB" id="4295522at2"/>
<dbReference type="AlphaFoldDB" id="A0A495E7S6"/>
<gene>
    <name evidence="2" type="ORF">CLV91_1716</name>
</gene>
<dbReference type="EMBL" id="RBIQ01000008">
    <property type="protein sequence ID" value="RKR13002.1"/>
    <property type="molecule type" value="Genomic_DNA"/>
</dbReference>
<dbReference type="SUPFAM" id="SSF109854">
    <property type="entry name" value="DinB/YfiT-like putative metalloenzymes"/>
    <property type="match status" value="1"/>
</dbReference>
<evidence type="ECO:0000313" key="3">
    <source>
        <dbReference type="Proteomes" id="UP000269412"/>
    </source>
</evidence>
<dbReference type="InterPro" id="IPR024775">
    <property type="entry name" value="DinB-like"/>
</dbReference>
<evidence type="ECO:0000259" key="1">
    <source>
        <dbReference type="Pfam" id="PF12867"/>
    </source>
</evidence>
<sequence length="151" mass="17442">MESIFKAWKTSRNLYLEYFEKYTLEQLNKIPDGFSNNLIWNIGHIIVAQQALIYKGSNLSGYISVELYGLYKPGTIPTGLTTETEIKELKTLLISLIEKTEVDFYNGKFNTYNERMTGTGFHLSSLMDAFEFNNYHEGLHLGCMTNIRKFV</sequence>
<evidence type="ECO:0000313" key="2">
    <source>
        <dbReference type="EMBL" id="RKR13002.1"/>
    </source>
</evidence>
<feature type="domain" description="DinB-like" evidence="1">
    <location>
        <begin position="8"/>
        <end position="144"/>
    </location>
</feature>
<dbReference type="RefSeq" id="WP_121066353.1">
    <property type="nucleotide sequence ID" value="NZ_RBIQ01000008.1"/>
</dbReference>
<name>A0A495E7S6_9FLAO</name>
<dbReference type="InterPro" id="IPR034660">
    <property type="entry name" value="DinB/YfiT-like"/>
</dbReference>
<reference evidence="2 3" key="1">
    <citation type="submission" date="2018-10" db="EMBL/GenBank/DDBJ databases">
        <title>Genomic Encyclopedia of Archaeal and Bacterial Type Strains, Phase II (KMG-II): from individual species to whole genera.</title>
        <authorList>
            <person name="Goeker M."/>
        </authorList>
    </citation>
    <scope>NUCLEOTIDE SEQUENCE [LARGE SCALE GENOMIC DNA]</scope>
    <source>
        <strain evidence="2 3">DSM 25230</strain>
    </source>
</reference>
<protein>
    <submittedName>
        <fullName evidence="2">DinB family protein</fullName>
    </submittedName>
</protein>
<comment type="caution">
    <text evidence="2">The sequence shown here is derived from an EMBL/GenBank/DDBJ whole genome shotgun (WGS) entry which is preliminary data.</text>
</comment>